<dbReference type="EMBL" id="PSRQ01000023">
    <property type="protein sequence ID" value="PWU23732.1"/>
    <property type="molecule type" value="Genomic_DNA"/>
</dbReference>
<name>A0A317JPQ7_9BACT</name>
<proteinExistence type="predicted"/>
<evidence type="ECO:0000313" key="1">
    <source>
        <dbReference type="EMBL" id="PWU23732.1"/>
    </source>
</evidence>
<sequence length="105" mass="12403">MSTLFYDHLIPWEKVQVTLNGIDATVEEKAIILDHIEEIIHTHMLMYMLERLPQEKHESFIIRFHENPSDITHIGFLREHGTKDIEKEIQDAIQKTVENLLSDLK</sequence>
<dbReference type="Proteomes" id="UP000246104">
    <property type="component" value="Unassembled WGS sequence"/>
</dbReference>
<accession>A0A317JPQ7</accession>
<protein>
    <submittedName>
        <fullName evidence="1">Uncharacterized protein</fullName>
    </submittedName>
</protein>
<organism evidence="1 2">
    <name type="scientific">Candidatus Cerribacteria bacterium 'Amazon FNV 2010 28 9'</name>
    <dbReference type="NCBI Taxonomy" id="2081795"/>
    <lineage>
        <taxon>Bacteria</taxon>
        <taxon>Candidatus Cerribacteria</taxon>
    </lineage>
</organism>
<comment type="caution">
    <text evidence="1">The sequence shown here is derived from an EMBL/GenBank/DDBJ whole genome shotgun (WGS) entry which is preliminary data.</text>
</comment>
<dbReference type="AlphaFoldDB" id="A0A317JPQ7"/>
<gene>
    <name evidence="1" type="ORF">C5B42_01745</name>
</gene>
<evidence type="ECO:0000313" key="2">
    <source>
        <dbReference type="Proteomes" id="UP000246104"/>
    </source>
</evidence>
<reference evidence="1 2" key="1">
    <citation type="submission" date="2018-02" db="EMBL/GenBank/DDBJ databases">
        <title>Genomic Reconstructions from Amazon Rainforest and Pasture Soil Reveal Novel Insights into the Physiology of Candidate Phyla in Tropical Sites.</title>
        <authorList>
            <person name="Kroeger M.E."/>
            <person name="Delmont T."/>
            <person name="Eren A.M."/>
            <person name="Guo J."/>
            <person name="Meyer K.M."/>
            <person name="Khan K."/>
            <person name="Rodrigues J.L.M."/>
            <person name="Bohannan B.J.M."/>
            <person name="Tringe S."/>
            <person name="Borges C.D."/>
            <person name="Tiedje J."/>
            <person name="Tsai S.M."/>
            <person name="Nusslein K."/>
        </authorList>
    </citation>
    <scope>NUCLEOTIDE SEQUENCE [LARGE SCALE GENOMIC DNA]</scope>
    <source>
        <strain evidence="1">Amazon FNV 2010 28 9</strain>
    </source>
</reference>